<keyword evidence="5 12" id="KW-0999">Mitochondrion inner membrane</keyword>
<evidence type="ECO:0000313" key="13">
    <source>
        <dbReference type="EMBL" id="ODV68680.1"/>
    </source>
</evidence>
<dbReference type="PANTHER" id="PTHR28021">
    <property type="entry name" value="PRESEQUENCE TRANSLOCATED-ASSOCIATED MOTOR SUBUNIT PAM17, MITOCHONDRIAL"/>
    <property type="match status" value="1"/>
</dbReference>
<dbReference type="RefSeq" id="XP_020077747.1">
    <property type="nucleotide sequence ID" value="XM_020220813.1"/>
</dbReference>
<gene>
    <name evidence="13" type="ORF">HYPBUDRAFT_152046</name>
</gene>
<evidence type="ECO:0000256" key="1">
    <source>
        <dbReference type="ARBA" id="ARBA00004448"/>
    </source>
</evidence>
<evidence type="ECO:0000256" key="8">
    <source>
        <dbReference type="ARBA" id="ARBA00022989"/>
    </source>
</evidence>
<dbReference type="InterPro" id="IPR013875">
    <property type="entry name" value="Pam17"/>
</dbReference>
<dbReference type="AlphaFoldDB" id="A0A1E4RN35"/>
<evidence type="ECO:0000256" key="4">
    <source>
        <dbReference type="ARBA" id="ARBA00022692"/>
    </source>
</evidence>
<evidence type="ECO:0000313" key="14">
    <source>
        <dbReference type="Proteomes" id="UP000095085"/>
    </source>
</evidence>
<evidence type="ECO:0000256" key="6">
    <source>
        <dbReference type="ARBA" id="ARBA00022927"/>
    </source>
</evidence>
<keyword evidence="8 12" id="KW-1133">Transmembrane helix</keyword>
<evidence type="ECO:0000256" key="5">
    <source>
        <dbReference type="ARBA" id="ARBA00022792"/>
    </source>
</evidence>
<dbReference type="Pfam" id="PF08566">
    <property type="entry name" value="Pam17"/>
    <property type="match status" value="1"/>
</dbReference>
<evidence type="ECO:0000256" key="11">
    <source>
        <dbReference type="ARBA" id="ARBA00023136"/>
    </source>
</evidence>
<keyword evidence="3 12" id="KW-0813">Transport</keyword>
<feature type="transmembrane region" description="Helical" evidence="12">
    <location>
        <begin position="84"/>
        <end position="107"/>
    </location>
</feature>
<dbReference type="OrthoDB" id="5970083at2759"/>
<keyword evidence="7" id="KW-0809">Transit peptide</keyword>
<keyword evidence="10 12" id="KW-0496">Mitochondrion</keyword>
<proteinExistence type="inferred from homology"/>
<dbReference type="GO" id="GO:0001405">
    <property type="term" value="C:PAM complex, Tim23 associated import motor"/>
    <property type="evidence" value="ECO:0007669"/>
    <property type="project" value="UniProtKB-UniRule"/>
</dbReference>
<dbReference type="STRING" id="984485.A0A1E4RN35"/>
<accession>A0A1E4RN35</accession>
<evidence type="ECO:0000256" key="9">
    <source>
        <dbReference type="ARBA" id="ARBA00023010"/>
    </source>
</evidence>
<evidence type="ECO:0000256" key="7">
    <source>
        <dbReference type="ARBA" id="ARBA00022946"/>
    </source>
</evidence>
<dbReference type="PANTHER" id="PTHR28021:SF1">
    <property type="entry name" value="PRESEQUENCE TRANSLOCATED-ASSOCIATED MOTOR SUBUNIT PAM17, MITOCHONDRIAL"/>
    <property type="match status" value="1"/>
</dbReference>
<feature type="transmembrane region" description="Helical" evidence="12">
    <location>
        <begin position="44"/>
        <end position="64"/>
    </location>
</feature>
<organism evidence="13 14">
    <name type="scientific">Hyphopichia burtonii NRRL Y-1933</name>
    <dbReference type="NCBI Taxonomy" id="984485"/>
    <lineage>
        <taxon>Eukaryota</taxon>
        <taxon>Fungi</taxon>
        <taxon>Dikarya</taxon>
        <taxon>Ascomycota</taxon>
        <taxon>Saccharomycotina</taxon>
        <taxon>Pichiomycetes</taxon>
        <taxon>Debaryomycetaceae</taxon>
        <taxon>Hyphopichia</taxon>
    </lineage>
</organism>
<comment type="subcellular location">
    <subcellularLocation>
        <location evidence="1 12">Mitochondrion inner membrane</location>
        <topology evidence="1 12">Multi-pass membrane protein</topology>
    </subcellularLocation>
</comment>
<sequence length="177" mass="20282">MMFLRNIGIFNRSLLQRSVRFNSNSTFKINWPEYFRLKKINNRLNVGSGAVTGTMGVLMTLGGLANVEIDPEKPILGLDPMITFVGLLLIGGLLGYLVGPTFGNTIFKLSYKKHLPQYNAMDKIFLQKVKVNRVNPSSQSFSNPVPDYYGERIYSLKDYKQWLRDCNAFRRKSQEFL</sequence>
<name>A0A1E4RN35_9ASCO</name>
<evidence type="ECO:0000256" key="12">
    <source>
        <dbReference type="RuleBase" id="RU367146"/>
    </source>
</evidence>
<keyword evidence="11 12" id="KW-0472">Membrane</keyword>
<comment type="subunit">
    <text evidence="12">Component of the PAM complex.</text>
</comment>
<comment type="function">
    <text evidence="12">Component of the PAM complex, a complex required for the translocation of transit peptide-containing proteins from the inner membrane into the mitochondrial matrix in an ATP-dependent manner.</text>
</comment>
<dbReference type="GeneID" id="30995363"/>
<keyword evidence="6 12" id="KW-0653">Protein transport</keyword>
<evidence type="ECO:0000256" key="10">
    <source>
        <dbReference type="ARBA" id="ARBA00023128"/>
    </source>
</evidence>
<protein>
    <recommendedName>
        <fullName evidence="12">Presequence translocated-associated motor subunit PAM17</fullName>
    </recommendedName>
</protein>
<evidence type="ECO:0000256" key="2">
    <source>
        <dbReference type="ARBA" id="ARBA00006837"/>
    </source>
</evidence>
<dbReference type="Proteomes" id="UP000095085">
    <property type="component" value="Unassembled WGS sequence"/>
</dbReference>
<keyword evidence="4 12" id="KW-0812">Transmembrane</keyword>
<keyword evidence="14" id="KW-1185">Reference proteome</keyword>
<dbReference type="EMBL" id="KV454539">
    <property type="protein sequence ID" value="ODV68680.1"/>
    <property type="molecule type" value="Genomic_DNA"/>
</dbReference>
<evidence type="ECO:0000256" key="3">
    <source>
        <dbReference type="ARBA" id="ARBA00022448"/>
    </source>
</evidence>
<reference evidence="14" key="1">
    <citation type="submission" date="2016-05" db="EMBL/GenBank/DDBJ databases">
        <title>Comparative genomics of biotechnologically important yeasts.</title>
        <authorList>
            <consortium name="DOE Joint Genome Institute"/>
            <person name="Riley R."/>
            <person name="Haridas S."/>
            <person name="Wolfe K.H."/>
            <person name="Lopes M.R."/>
            <person name="Hittinger C.T."/>
            <person name="Goker M."/>
            <person name="Salamov A."/>
            <person name="Wisecaver J."/>
            <person name="Long T.M."/>
            <person name="Aerts A.L."/>
            <person name="Barry K."/>
            <person name="Choi C."/>
            <person name="Clum A."/>
            <person name="Coughlan A.Y."/>
            <person name="Deshpande S."/>
            <person name="Douglass A.P."/>
            <person name="Hanson S.J."/>
            <person name="Klenk H.-P."/>
            <person name="Labutti K."/>
            <person name="Lapidus A."/>
            <person name="Lindquist E."/>
            <person name="Lipzen A."/>
            <person name="Meier-Kolthoff J.P."/>
            <person name="Ohm R.A."/>
            <person name="Otillar R.P."/>
            <person name="Pangilinan J."/>
            <person name="Peng Y."/>
            <person name="Rokas A."/>
            <person name="Rosa C.A."/>
            <person name="Scheuner C."/>
            <person name="Sibirny A.A."/>
            <person name="Slot J.C."/>
            <person name="Stielow J.B."/>
            <person name="Sun H."/>
            <person name="Kurtzman C.P."/>
            <person name="Blackwell M."/>
            <person name="Grigoriev I.V."/>
            <person name="Jeffries T.W."/>
        </authorList>
    </citation>
    <scope>NUCLEOTIDE SEQUENCE [LARGE SCALE GENOMIC DNA]</scope>
    <source>
        <strain evidence="14">NRRL Y-1933</strain>
    </source>
</reference>
<dbReference type="GO" id="GO:0030150">
    <property type="term" value="P:protein import into mitochondrial matrix"/>
    <property type="evidence" value="ECO:0007669"/>
    <property type="project" value="UniProtKB-UniRule"/>
</dbReference>
<keyword evidence="9 12" id="KW-0811">Translocation</keyword>
<comment type="similarity">
    <text evidence="2 12">Belongs to the PAM17 family.</text>
</comment>